<keyword evidence="1" id="KW-1133">Transmembrane helix</keyword>
<dbReference type="STRING" id="619805.SAMN05660477_02382"/>
<dbReference type="EMBL" id="FUYZ01000008">
    <property type="protein sequence ID" value="SKC00607.1"/>
    <property type="molecule type" value="Genomic_DNA"/>
</dbReference>
<protein>
    <submittedName>
        <fullName evidence="2">Uncharacterized protein</fullName>
    </submittedName>
</protein>
<evidence type="ECO:0000313" key="2">
    <source>
        <dbReference type="EMBL" id="SKC00607.1"/>
    </source>
</evidence>
<feature type="transmembrane region" description="Helical" evidence="1">
    <location>
        <begin position="109"/>
        <end position="132"/>
    </location>
</feature>
<dbReference type="OrthoDB" id="1262437at2"/>
<accession>A0A1T5FWZ0</accession>
<evidence type="ECO:0000256" key="1">
    <source>
        <dbReference type="SAM" id="Phobius"/>
    </source>
</evidence>
<organism evidence="2 3">
    <name type="scientific">Soonwooa buanensis</name>
    <dbReference type="NCBI Taxonomy" id="619805"/>
    <lineage>
        <taxon>Bacteria</taxon>
        <taxon>Pseudomonadati</taxon>
        <taxon>Bacteroidota</taxon>
        <taxon>Flavobacteriia</taxon>
        <taxon>Flavobacteriales</taxon>
        <taxon>Weeksellaceae</taxon>
        <taxon>Chryseobacterium group</taxon>
        <taxon>Soonwooa</taxon>
    </lineage>
</organism>
<feature type="transmembrane region" description="Helical" evidence="1">
    <location>
        <begin position="47"/>
        <end position="66"/>
    </location>
</feature>
<feature type="transmembrane region" description="Helical" evidence="1">
    <location>
        <begin position="71"/>
        <end position="89"/>
    </location>
</feature>
<reference evidence="2 3" key="1">
    <citation type="submission" date="2017-02" db="EMBL/GenBank/DDBJ databases">
        <authorList>
            <person name="Peterson S.W."/>
        </authorList>
    </citation>
    <scope>NUCLEOTIDE SEQUENCE [LARGE SCALE GENOMIC DNA]</scope>
    <source>
        <strain evidence="2 3">DSM 22323</strain>
    </source>
</reference>
<sequence length="144" mass="17190">MKKRIHKFLNYFLPLFICSFIQFYWSMPSLIDRMSSACMTCSFFEDTLLMSLVISLFCTVLFLLIFKLNNIYLKNCIAGLFLMALWYYFDYTMFVERESSWSTYLFLEEINITTSLAFVPIVIMTFVCLLSIHFRNKKSIKKVE</sequence>
<dbReference type="Proteomes" id="UP000191112">
    <property type="component" value="Unassembled WGS sequence"/>
</dbReference>
<keyword evidence="3" id="KW-1185">Reference proteome</keyword>
<gene>
    <name evidence="2" type="ORF">SAMN05660477_02382</name>
</gene>
<keyword evidence="1" id="KW-0472">Membrane</keyword>
<keyword evidence="1" id="KW-0812">Transmembrane</keyword>
<dbReference type="RefSeq" id="WP_144038370.1">
    <property type="nucleotide sequence ID" value="NZ_FUYZ01000008.1"/>
</dbReference>
<proteinExistence type="predicted"/>
<dbReference type="AlphaFoldDB" id="A0A1T5FWZ0"/>
<feature type="transmembrane region" description="Helical" evidence="1">
    <location>
        <begin position="9"/>
        <end position="27"/>
    </location>
</feature>
<evidence type="ECO:0000313" key="3">
    <source>
        <dbReference type="Proteomes" id="UP000191112"/>
    </source>
</evidence>
<name>A0A1T5FWZ0_9FLAO</name>